<evidence type="ECO:0000313" key="2">
    <source>
        <dbReference type="Proteomes" id="UP000030377"/>
    </source>
</evidence>
<protein>
    <submittedName>
        <fullName evidence="1">Uncharacterized protein</fullName>
    </submittedName>
</protein>
<proteinExistence type="predicted"/>
<organism evidence="1 2">
    <name type="scientific">Bradyrhizobium japonicum</name>
    <dbReference type="NCBI Taxonomy" id="375"/>
    <lineage>
        <taxon>Bacteria</taxon>
        <taxon>Pseudomonadati</taxon>
        <taxon>Pseudomonadota</taxon>
        <taxon>Alphaproteobacteria</taxon>
        <taxon>Hyphomicrobiales</taxon>
        <taxon>Nitrobacteraceae</taxon>
        <taxon>Bradyrhizobium</taxon>
    </lineage>
</organism>
<accession>A0A0A3Y860</accession>
<comment type="caution">
    <text evidence="1">The sequence shown here is derived from an EMBL/GenBank/DDBJ whole genome shotgun (WGS) entry which is preliminary data.</text>
</comment>
<dbReference type="AlphaFoldDB" id="A0A0A3Y860"/>
<sequence length="88" mass="9487">MDFRLSVGLTIGDPEVVGALANCLFQIWHGIFLANDPPGPSQKTCSRRVNEILTGQRMPSVARVPLKGGRRSLRKISAALADAGSNER</sequence>
<gene>
    <name evidence="1" type="ORF">MA20_02015</name>
</gene>
<name>A0A0A3Y860_BRAJP</name>
<evidence type="ECO:0000313" key="1">
    <source>
        <dbReference type="EMBL" id="KGT81546.1"/>
    </source>
</evidence>
<dbReference type="Proteomes" id="UP000030377">
    <property type="component" value="Unassembled WGS sequence"/>
</dbReference>
<reference evidence="1 2" key="1">
    <citation type="submission" date="2014-09" db="EMBL/GenBank/DDBJ databases">
        <title>Draft genome of Bradyrhizobium japonicum Is-34.</title>
        <authorList>
            <person name="Tsurumaru H."/>
            <person name="Yamakawa T."/>
            <person name="Hashimoto S."/>
            <person name="Okizaki K."/>
            <person name="Kanesaki Y."/>
            <person name="Yoshikawa H."/>
            <person name="Yajima S."/>
        </authorList>
    </citation>
    <scope>NUCLEOTIDE SEQUENCE [LARGE SCALE GENOMIC DNA]</scope>
    <source>
        <strain evidence="1 2">Is-34</strain>
    </source>
</reference>
<dbReference type="EMBL" id="JRPN01000001">
    <property type="protein sequence ID" value="KGT81546.1"/>
    <property type="molecule type" value="Genomic_DNA"/>
</dbReference>